<proteinExistence type="predicted"/>
<dbReference type="EMBL" id="SRLO01000015">
    <property type="protein sequence ID" value="TNN86398.1"/>
    <property type="molecule type" value="Genomic_DNA"/>
</dbReference>
<feature type="compositionally biased region" description="Polar residues" evidence="1">
    <location>
        <begin position="58"/>
        <end position="83"/>
    </location>
</feature>
<keyword evidence="3" id="KW-1185">Reference proteome</keyword>
<evidence type="ECO:0000313" key="3">
    <source>
        <dbReference type="Proteomes" id="UP000314294"/>
    </source>
</evidence>
<evidence type="ECO:0000256" key="1">
    <source>
        <dbReference type="SAM" id="MobiDB-lite"/>
    </source>
</evidence>
<evidence type="ECO:0000313" key="2">
    <source>
        <dbReference type="EMBL" id="TNN86398.1"/>
    </source>
</evidence>
<protein>
    <submittedName>
        <fullName evidence="2">Uncharacterized protein</fullName>
    </submittedName>
</protein>
<comment type="caution">
    <text evidence="2">The sequence shown here is derived from an EMBL/GenBank/DDBJ whole genome shotgun (WGS) entry which is preliminary data.</text>
</comment>
<name>A0A4Z2J9P0_9TELE</name>
<dbReference type="AlphaFoldDB" id="A0A4Z2J9P0"/>
<accession>A0A4Z2J9P0</accession>
<organism evidence="2 3">
    <name type="scientific">Liparis tanakae</name>
    <name type="common">Tanaka's snailfish</name>
    <dbReference type="NCBI Taxonomy" id="230148"/>
    <lineage>
        <taxon>Eukaryota</taxon>
        <taxon>Metazoa</taxon>
        <taxon>Chordata</taxon>
        <taxon>Craniata</taxon>
        <taxon>Vertebrata</taxon>
        <taxon>Euteleostomi</taxon>
        <taxon>Actinopterygii</taxon>
        <taxon>Neopterygii</taxon>
        <taxon>Teleostei</taxon>
        <taxon>Neoteleostei</taxon>
        <taxon>Acanthomorphata</taxon>
        <taxon>Eupercaria</taxon>
        <taxon>Perciformes</taxon>
        <taxon>Cottioidei</taxon>
        <taxon>Cottales</taxon>
        <taxon>Liparidae</taxon>
        <taxon>Liparis</taxon>
    </lineage>
</organism>
<dbReference type="Proteomes" id="UP000314294">
    <property type="component" value="Unassembled WGS sequence"/>
</dbReference>
<reference evidence="2 3" key="1">
    <citation type="submission" date="2019-03" db="EMBL/GenBank/DDBJ databases">
        <title>First draft genome of Liparis tanakae, snailfish: a comprehensive survey of snailfish specific genes.</title>
        <authorList>
            <person name="Kim W."/>
            <person name="Song I."/>
            <person name="Jeong J.-H."/>
            <person name="Kim D."/>
            <person name="Kim S."/>
            <person name="Ryu S."/>
            <person name="Song J.Y."/>
            <person name="Lee S.K."/>
        </authorList>
    </citation>
    <scope>NUCLEOTIDE SEQUENCE [LARGE SCALE GENOMIC DNA]</scope>
    <source>
        <tissue evidence="2">Muscle</tissue>
    </source>
</reference>
<feature type="compositionally biased region" description="Low complexity" evidence="1">
    <location>
        <begin position="37"/>
        <end position="57"/>
    </location>
</feature>
<feature type="region of interest" description="Disordered" evidence="1">
    <location>
        <begin position="36"/>
        <end position="97"/>
    </location>
</feature>
<gene>
    <name evidence="2" type="ORF">EYF80_003168</name>
</gene>
<sequence length="97" mass="10090">MSTARQGFSSRAMELERPAGLLHCSSWWIFRKSSANSSTDEGTVSSSSSDCSLPSPSFQVNSCSANAMARGNSSGKECSTNTAPGGGDTPKIKTTGY</sequence>